<dbReference type="GO" id="GO:0006801">
    <property type="term" value="P:superoxide metabolic process"/>
    <property type="evidence" value="ECO:0007669"/>
    <property type="project" value="InterPro"/>
</dbReference>
<evidence type="ECO:0000313" key="3">
    <source>
        <dbReference type="EMBL" id="TDQ32434.1"/>
    </source>
</evidence>
<evidence type="ECO:0000256" key="1">
    <source>
        <dbReference type="ARBA" id="ARBA00010457"/>
    </source>
</evidence>
<dbReference type="GO" id="GO:0046872">
    <property type="term" value="F:metal ion binding"/>
    <property type="evidence" value="ECO:0007669"/>
    <property type="project" value="InterPro"/>
</dbReference>
<accession>A0A4R6TLZ9</accession>
<dbReference type="OrthoDB" id="1451403at2"/>
<name>A0A4R6TLZ9_9FLAO</name>
<dbReference type="RefSeq" id="WP_133642499.1">
    <property type="nucleotide sequence ID" value="NZ_SNYI01000001.1"/>
</dbReference>
<dbReference type="Gene3D" id="2.60.40.200">
    <property type="entry name" value="Superoxide dismutase, copper/zinc binding domain"/>
    <property type="match status" value="1"/>
</dbReference>
<comment type="caution">
    <text evidence="3">The sequence shown here is derived from an EMBL/GenBank/DDBJ whole genome shotgun (WGS) entry which is preliminary data.</text>
</comment>
<dbReference type="SUPFAM" id="SSF49329">
    <property type="entry name" value="Cu,Zn superoxide dismutase-like"/>
    <property type="match status" value="1"/>
</dbReference>
<dbReference type="InterPro" id="IPR036423">
    <property type="entry name" value="SOD-like_Cu/Zn_dom_sf"/>
</dbReference>
<dbReference type="EMBL" id="SNYI01000001">
    <property type="protein sequence ID" value="TDQ32434.1"/>
    <property type="molecule type" value="Genomic_DNA"/>
</dbReference>
<organism evidence="3 4">
    <name type="scientific">Zeaxanthinibacter enoshimensis</name>
    <dbReference type="NCBI Taxonomy" id="392009"/>
    <lineage>
        <taxon>Bacteria</taxon>
        <taxon>Pseudomonadati</taxon>
        <taxon>Bacteroidota</taxon>
        <taxon>Flavobacteriia</taxon>
        <taxon>Flavobacteriales</taxon>
        <taxon>Flavobacteriaceae</taxon>
        <taxon>Zeaxanthinibacter</taxon>
    </lineage>
</organism>
<keyword evidence="4" id="KW-1185">Reference proteome</keyword>
<evidence type="ECO:0000313" key="4">
    <source>
        <dbReference type="Proteomes" id="UP000295468"/>
    </source>
</evidence>
<reference evidence="3 4" key="1">
    <citation type="submission" date="2019-03" db="EMBL/GenBank/DDBJ databases">
        <title>Genomic Encyclopedia of Archaeal and Bacterial Type Strains, Phase II (KMG-II): from individual species to whole genera.</title>
        <authorList>
            <person name="Goeker M."/>
        </authorList>
    </citation>
    <scope>NUCLEOTIDE SEQUENCE [LARGE SCALE GENOMIC DNA]</scope>
    <source>
        <strain evidence="3 4">DSM 18435</strain>
    </source>
</reference>
<evidence type="ECO:0008006" key="5">
    <source>
        <dbReference type="Google" id="ProtNLM"/>
    </source>
</evidence>
<protein>
    <recommendedName>
        <fullName evidence="5">Lipoprotein</fullName>
    </recommendedName>
</protein>
<dbReference type="PROSITE" id="PS51257">
    <property type="entry name" value="PROKAR_LIPOPROTEIN"/>
    <property type="match status" value="1"/>
</dbReference>
<dbReference type="AlphaFoldDB" id="A0A4R6TLZ9"/>
<sequence length="153" mass="16582">MKMTKAPYLLMLLLLVFAGCSKDDSAADKDPAESKEYTLRAVGPDGVTGNVTFTQKSDGTTSAFVEISKLADKTPHPVFIYYNDEAKGGEVAITLNTIDCDCQSATTEVSKLDNGVRITYQELINFNGHIKVHQSETDMENIIAQGNIGSNVN</sequence>
<gene>
    <name evidence="3" type="ORF">CLV82_0262</name>
</gene>
<evidence type="ECO:0000256" key="2">
    <source>
        <dbReference type="SAM" id="SignalP"/>
    </source>
</evidence>
<proteinExistence type="inferred from homology"/>
<dbReference type="Proteomes" id="UP000295468">
    <property type="component" value="Unassembled WGS sequence"/>
</dbReference>
<keyword evidence="2" id="KW-0732">Signal</keyword>
<feature type="signal peptide" evidence="2">
    <location>
        <begin position="1"/>
        <end position="26"/>
    </location>
</feature>
<comment type="similarity">
    <text evidence="1">Belongs to the Cu-Zn superoxide dismutase family.</text>
</comment>
<feature type="chain" id="PRO_5020596401" description="Lipoprotein" evidence="2">
    <location>
        <begin position="27"/>
        <end position="153"/>
    </location>
</feature>